<keyword evidence="3 5" id="KW-1133">Transmembrane helix</keyword>
<dbReference type="EMBL" id="AVCK01000031">
    <property type="protein sequence ID" value="KFN45224.1"/>
    <property type="molecule type" value="Genomic_DNA"/>
</dbReference>
<proteinExistence type="predicted"/>
<evidence type="ECO:0000313" key="8">
    <source>
        <dbReference type="Proteomes" id="UP000029393"/>
    </source>
</evidence>
<evidence type="ECO:0000256" key="2">
    <source>
        <dbReference type="ARBA" id="ARBA00022692"/>
    </source>
</evidence>
<dbReference type="InterPro" id="IPR007016">
    <property type="entry name" value="O-antigen_ligase-rel_domated"/>
</dbReference>
<organism evidence="7 8">
    <name type="scientific">Arenimonas metalli CF5-1</name>
    <dbReference type="NCBI Taxonomy" id="1384056"/>
    <lineage>
        <taxon>Bacteria</taxon>
        <taxon>Pseudomonadati</taxon>
        <taxon>Pseudomonadota</taxon>
        <taxon>Gammaproteobacteria</taxon>
        <taxon>Lysobacterales</taxon>
        <taxon>Lysobacteraceae</taxon>
        <taxon>Arenimonas</taxon>
    </lineage>
</organism>
<name>A0A091B2W0_9GAMM</name>
<dbReference type="RefSeq" id="WP_034213441.1">
    <property type="nucleotide sequence ID" value="NZ_AVCK01000031.1"/>
</dbReference>
<dbReference type="STRING" id="1384056.N787_13220"/>
<evidence type="ECO:0000256" key="5">
    <source>
        <dbReference type="SAM" id="Phobius"/>
    </source>
</evidence>
<dbReference type="PANTHER" id="PTHR37422">
    <property type="entry name" value="TEICHURONIC ACID BIOSYNTHESIS PROTEIN TUAE"/>
    <property type="match status" value="1"/>
</dbReference>
<protein>
    <recommendedName>
        <fullName evidence="6">O-antigen ligase-related domain-containing protein</fullName>
    </recommendedName>
</protein>
<reference evidence="7 8" key="1">
    <citation type="submission" date="2013-09" db="EMBL/GenBank/DDBJ databases">
        <title>Genome sequencing of Arenimonas metalli.</title>
        <authorList>
            <person name="Chen F."/>
            <person name="Wang G."/>
        </authorList>
    </citation>
    <scope>NUCLEOTIDE SEQUENCE [LARGE SCALE GENOMIC DNA]</scope>
    <source>
        <strain evidence="7 8">CF5-1</strain>
    </source>
</reference>
<feature type="transmembrane region" description="Helical" evidence="5">
    <location>
        <begin position="119"/>
        <end position="143"/>
    </location>
</feature>
<dbReference type="AlphaFoldDB" id="A0A091B2W0"/>
<dbReference type="Pfam" id="PF04932">
    <property type="entry name" value="Wzy_C"/>
    <property type="match status" value="1"/>
</dbReference>
<dbReference type="PATRIC" id="fig|1384056.3.peg.1967"/>
<feature type="domain" description="O-antigen ligase-related" evidence="6">
    <location>
        <begin position="192"/>
        <end position="346"/>
    </location>
</feature>
<evidence type="ECO:0000256" key="1">
    <source>
        <dbReference type="ARBA" id="ARBA00004141"/>
    </source>
</evidence>
<feature type="transmembrane region" description="Helical" evidence="5">
    <location>
        <begin position="229"/>
        <end position="247"/>
    </location>
</feature>
<keyword evidence="4 5" id="KW-0472">Membrane</keyword>
<dbReference type="PANTHER" id="PTHR37422:SF21">
    <property type="entry name" value="EXOQ-LIKE PROTEIN"/>
    <property type="match status" value="1"/>
</dbReference>
<dbReference type="GO" id="GO:0016020">
    <property type="term" value="C:membrane"/>
    <property type="evidence" value="ECO:0007669"/>
    <property type="project" value="UniProtKB-SubCell"/>
</dbReference>
<comment type="subcellular location">
    <subcellularLocation>
        <location evidence="1">Membrane</location>
        <topology evidence="1">Multi-pass membrane protein</topology>
    </subcellularLocation>
</comment>
<evidence type="ECO:0000313" key="7">
    <source>
        <dbReference type="EMBL" id="KFN45224.1"/>
    </source>
</evidence>
<dbReference type="eggNOG" id="COG3307">
    <property type="taxonomic scope" value="Bacteria"/>
</dbReference>
<accession>A0A091B2W0</accession>
<feature type="transmembrane region" description="Helical" evidence="5">
    <location>
        <begin position="385"/>
        <end position="403"/>
    </location>
</feature>
<dbReference type="Proteomes" id="UP000029393">
    <property type="component" value="Unassembled WGS sequence"/>
</dbReference>
<comment type="caution">
    <text evidence="7">The sequence shown here is derived from an EMBL/GenBank/DDBJ whole genome shotgun (WGS) entry which is preliminary data.</text>
</comment>
<feature type="transmembrane region" description="Helical" evidence="5">
    <location>
        <begin position="163"/>
        <end position="180"/>
    </location>
</feature>
<keyword evidence="8" id="KW-1185">Reference proteome</keyword>
<evidence type="ECO:0000259" key="6">
    <source>
        <dbReference type="Pfam" id="PF04932"/>
    </source>
</evidence>
<evidence type="ECO:0000256" key="3">
    <source>
        <dbReference type="ARBA" id="ARBA00022989"/>
    </source>
</evidence>
<feature type="transmembrane region" description="Helical" evidence="5">
    <location>
        <begin position="16"/>
        <end position="48"/>
    </location>
</feature>
<dbReference type="OrthoDB" id="8554812at2"/>
<gene>
    <name evidence="7" type="ORF">N787_13220</name>
</gene>
<feature type="transmembrane region" description="Helical" evidence="5">
    <location>
        <begin position="187"/>
        <end position="209"/>
    </location>
</feature>
<dbReference type="InterPro" id="IPR051533">
    <property type="entry name" value="WaaL-like"/>
</dbReference>
<keyword evidence="2 5" id="KW-0812">Transmembrane</keyword>
<evidence type="ECO:0000256" key="4">
    <source>
        <dbReference type="ARBA" id="ARBA00023136"/>
    </source>
</evidence>
<sequence length="422" mass="44788">MTSSSPTETSLRWAPWWVLAFVALWPVHGPAEVVLSLGALAALAVLALSRFRGGMTLLSHEAWALTSVLFCAYWIPELVSSIDAVDAGRALRESLVDLRYLPFLWLVAMAVADERGRRLTFGGIAVIATLWLVDGLVQAATGWSVGGPATADRLSGVFGAENLKLGLVLASLAPFPLAAASQRFGVVGWLLMAAALVVVVLLAGARASWLTLGLVLVFSGWRQLGSKRAMLVLGLGGALLFALSMTFSDKLQERVERTEAALNGGTEGLDHALSGRLPIWQAAWNMAVAHPVNGIGVRGFRQAYPEYAVEGDPWLQDAEHGAGYHAHQIVLEVLSETGSIGLLLWLGGVALAWRAWRFATPAARARAAVPALALGVTVFPLNTHLAFYSTFWGGLTLLLAALYSGSLLARPGDADDADPGAR</sequence>